<dbReference type="EMBL" id="OL455896">
    <property type="protein sequence ID" value="UJQ86835.1"/>
    <property type="molecule type" value="Genomic_DNA"/>
</dbReference>
<dbReference type="RefSeq" id="YP_010678228.1">
    <property type="nucleotide sequence ID" value="NC_071032.1"/>
</dbReference>
<keyword evidence="2" id="KW-1185">Reference proteome</keyword>
<proteinExistence type="predicted"/>
<organism evidence="1 2">
    <name type="scientific">Arthrobacter phage Reedo</name>
    <dbReference type="NCBI Taxonomy" id="2910755"/>
    <lineage>
        <taxon>Viruses</taxon>
        <taxon>Duplodnaviria</taxon>
        <taxon>Heunggongvirae</taxon>
        <taxon>Uroviricota</taxon>
        <taxon>Caudoviricetes</taxon>
        <taxon>Casidaviridae</taxon>
        <taxon>Manhattanvirus</taxon>
        <taxon>Manhattanvirus reedo</taxon>
    </lineage>
</organism>
<accession>A0AA49BPT6</accession>
<evidence type="ECO:0000313" key="1">
    <source>
        <dbReference type="EMBL" id="UJQ86835.1"/>
    </source>
</evidence>
<name>A0AA49BPT6_9CAUD</name>
<sequence length="99" mass="10793">MANPYEKLTAAGAPAIVEPLFYRIYENSINGDLIVEIRERRPYKGSTLKSKATVSRYLLAQEGVEAVVEAAEEAYSSLNVKDLVSEIVGVASSEGRDDV</sequence>
<evidence type="ECO:0000313" key="2">
    <source>
        <dbReference type="Proteomes" id="UP001200740"/>
    </source>
</evidence>
<reference evidence="1" key="1">
    <citation type="submission" date="2021-11" db="EMBL/GenBank/DDBJ databases">
        <authorList>
            <person name="Furlong K.P."/>
            <person name="Elkbouli M."/>
            <person name="Barwitzki K."/>
            <person name="Hastings E.M."/>
            <person name="Saal A.P."/>
            <person name="Sandouka T."/>
            <person name="Tran A."/>
            <person name="Tremblay V."/>
            <person name="Williams E.C."/>
            <person name="Giles L.L."/>
            <person name="McCarthy L."/>
            <person name="Wheaton K.A."/>
            <person name="Chan K."/>
            <person name="Rudner A.D."/>
            <person name="Beyer A.R."/>
            <person name="Chong R.A."/>
            <person name="Edgington N.P."/>
            <person name="Freise A.C."/>
            <person name="Garcia Costas A.M."/>
            <person name="Gibb B.P."/>
            <person name="Klyczek K.K."/>
            <person name="Swerdlow S.J."/>
            <person name="Garlena R.A."/>
            <person name="Russell D.A."/>
            <person name="Jacobs-Sera D."/>
            <person name="Hatfull G.F."/>
        </authorList>
    </citation>
    <scope>NUCLEOTIDE SEQUENCE</scope>
</reference>
<dbReference type="GeneID" id="77954621"/>
<dbReference type="KEGG" id="vg:77954621"/>
<dbReference type="Proteomes" id="UP001200740">
    <property type="component" value="Segment"/>
</dbReference>
<protein>
    <submittedName>
        <fullName evidence="1">Uncharacterized protein</fullName>
    </submittedName>
</protein>
<gene>
    <name evidence="1" type="primary">45</name>
    <name evidence="1" type="ORF">SEA_REEDO_45</name>
</gene>